<organism evidence="5 6">
    <name type="scientific">Streptomyces coryli</name>
    <dbReference type="NCBI Taxonomy" id="1128680"/>
    <lineage>
        <taxon>Bacteria</taxon>
        <taxon>Bacillati</taxon>
        <taxon>Actinomycetota</taxon>
        <taxon>Actinomycetes</taxon>
        <taxon>Kitasatosporales</taxon>
        <taxon>Streptomycetaceae</taxon>
        <taxon>Streptomyces</taxon>
    </lineage>
</organism>
<evidence type="ECO:0000313" key="6">
    <source>
        <dbReference type="Proteomes" id="UP000481583"/>
    </source>
</evidence>
<dbReference type="InterPro" id="IPR000073">
    <property type="entry name" value="AB_hydrolase_1"/>
</dbReference>
<dbReference type="InterPro" id="IPR029058">
    <property type="entry name" value="AB_hydrolase_fold"/>
</dbReference>
<accession>A0A6G4U7N8</accession>
<feature type="domain" description="AB hydrolase-1" evidence="3">
    <location>
        <begin position="100"/>
        <end position="245"/>
    </location>
</feature>
<dbReference type="Pfam" id="PF00561">
    <property type="entry name" value="Abhydrolase_1"/>
    <property type="match status" value="1"/>
</dbReference>
<evidence type="ECO:0000313" key="5">
    <source>
        <dbReference type="EMBL" id="NGN68255.1"/>
    </source>
</evidence>
<dbReference type="PANTHER" id="PTHR43722:SF1">
    <property type="entry name" value="PROLINE IMINOPEPTIDASE"/>
    <property type="match status" value="1"/>
</dbReference>
<name>A0A6G4U7N8_9ACTN</name>
<evidence type="ECO:0000259" key="3">
    <source>
        <dbReference type="Pfam" id="PF00561"/>
    </source>
</evidence>
<dbReference type="InterPro" id="IPR013595">
    <property type="entry name" value="Pept_S33_TAP-like_C"/>
</dbReference>
<comment type="caution">
    <text evidence="5">The sequence shown here is derived from an EMBL/GenBank/DDBJ whole genome shotgun (WGS) entry which is preliminary data.</text>
</comment>
<dbReference type="SUPFAM" id="SSF53474">
    <property type="entry name" value="alpha/beta-Hydrolases"/>
    <property type="match status" value="1"/>
</dbReference>
<proteinExistence type="predicted"/>
<feature type="region of interest" description="Disordered" evidence="1">
    <location>
        <begin position="26"/>
        <end position="52"/>
    </location>
</feature>
<dbReference type="Pfam" id="PF08386">
    <property type="entry name" value="Abhydrolase_4"/>
    <property type="match status" value="1"/>
</dbReference>
<dbReference type="Gene3D" id="3.40.50.1820">
    <property type="entry name" value="alpha/beta hydrolase"/>
    <property type="match status" value="1"/>
</dbReference>
<dbReference type="PANTHER" id="PTHR43722">
    <property type="entry name" value="PROLINE IMINOPEPTIDASE"/>
    <property type="match status" value="1"/>
</dbReference>
<dbReference type="GO" id="GO:0006508">
    <property type="term" value="P:proteolysis"/>
    <property type="evidence" value="ECO:0007669"/>
    <property type="project" value="InterPro"/>
</dbReference>
<evidence type="ECO:0000259" key="4">
    <source>
        <dbReference type="Pfam" id="PF08386"/>
    </source>
</evidence>
<evidence type="ECO:0000256" key="1">
    <source>
        <dbReference type="SAM" id="MobiDB-lite"/>
    </source>
</evidence>
<feature type="domain" description="Peptidase S33 tripeptidyl aminopeptidase-like C-terminal" evidence="4">
    <location>
        <begin position="389"/>
        <end position="472"/>
    </location>
</feature>
<dbReference type="AlphaFoldDB" id="A0A6G4U7N8"/>
<evidence type="ECO:0000256" key="2">
    <source>
        <dbReference type="SAM" id="SignalP"/>
    </source>
</evidence>
<feature type="signal peptide" evidence="2">
    <location>
        <begin position="1"/>
        <end position="26"/>
    </location>
</feature>
<feature type="chain" id="PRO_5026102444" evidence="2">
    <location>
        <begin position="27"/>
        <end position="474"/>
    </location>
</feature>
<gene>
    <name evidence="5" type="ORF">G5C51_30705</name>
</gene>
<sequence length="474" mass="50718">MHRSTRRAAALISAALFALAGSCSSAAPDSRQDGGREPGAAGGTYDKGRRPALADRAPCADLPGYTCATLPVPLDHGGRVPGTLGLQVAMADNADAPKGVLMLLTGGPGQPGVPFVKRLSEKLKPVLDDYRLVMVDQRGTGGAALQCPQLQEEMGSSDLTPPTQQAVTDCADALGDKRRFYATADTVADLDLLRRALRERKWTLDGVSYGTFTAERYALAHPGKVRRLVLDSVVPQTLDDPMWLTPMRATARILRAACAAKGCGTDPVADLREVVRTYGNGADLLAMLTTYEFFDPDYEAAIAALHKAARGDASDLKELIERTRQDDTPAEQLSQGLHASTLCLDGRFPWGTTDSPVEGRAAKLAAAAERLTPRDYGPYDADAAQGTGSLLQCLWWPREPVPKAPPAGRKLPEVPVLLLGGDRDLSTPLEWLYEQEKLTPRGEVVVVKGAAHGIQSRAASDAGRQAVYDFLLRD</sequence>
<keyword evidence="2" id="KW-0732">Signal</keyword>
<keyword evidence="6" id="KW-1185">Reference proteome</keyword>
<dbReference type="InterPro" id="IPR005944">
    <property type="entry name" value="Pro_iminopeptidase"/>
</dbReference>
<dbReference type="Proteomes" id="UP000481583">
    <property type="component" value="Unassembled WGS sequence"/>
</dbReference>
<dbReference type="RefSeq" id="WP_165242038.1">
    <property type="nucleotide sequence ID" value="NZ_JAAKZV010000192.1"/>
</dbReference>
<dbReference type="GO" id="GO:0005737">
    <property type="term" value="C:cytoplasm"/>
    <property type="evidence" value="ECO:0007669"/>
    <property type="project" value="InterPro"/>
</dbReference>
<keyword evidence="5" id="KW-0378">Hydrolase</keyword>
<dbReference type="GO" id="GO:0004177">
    <property type="term" value="F:aminopeptidase activity"/>
    <property type="evidence" value="ECO:0007669"/>
    <property type="project" value="UniProtKB-EC"/>
</dbReference>
<dbReference type="EMBL" id="JAAKZV010000192">
    <property type="protein sequence ID" value="NGN68255.1"/>
    <property type="molecule type" value="Genomic_DNA"/>
</dbReference>
<dbReference type="PROSITE" id="PS51257">
    <property type="entry name" value="PROKAR_LIPOPROTEIN"/>
    <property type="match status" value="1"/>
</dbReference>
<protein>
    <submittedName>
        <fullName evidence="5">Alpha/beta hydrolase</fullName>
    </submittedName>
</protein>
<reference evidence="5 6" key="1">
    <citation type="submission" date="2020-02" db="EMBL/GenBank/DDBJ databases">
        <title>Whole-genome analyses of novel actinobacteria.</title>
        <authorList>
            <person name="Sahin N."/>
        </authorList>
    </citation>
    <scope>NUCLEOTIDE SEQUENCE [LARGE SCALE GENOMIC DNA]</scope>
    <source>
        <strain evidence="5 6">A7024</strain>
    </source>
</reference>